<dbReference type="GO" id="GO:0016787">
    <property type="term" value="F:hydrolase activity"/>
    <property type="evidence" value="ECO:0007669"/>
    <property type="project" value="InterPro"/>
</dbReference>
<dbReference type="Pfam" id="PF01738">
    <property type="entry name" value="DLH"/>
    <property type="match status" value="1"/>
</dbReference>
<proteinExistence type="predicted"/>
<protein>
    <recommendedName>
        <fullName evidence="1">Dienelactone hydrolase domain-containing protein</fullName>
    </recommendedName>
</protein>
<dbReference type="Gene3D" id="3.40.50.1820">
    <property type="entry name" value="alpha/beta hydrolase"/>
    <property type="match status" value="1"/>
</dbReference>
<dbReference type="InterPro" id="IPR029058">
    <property type="entry name" value="AB_hydrolase_fold"/>
</dbReference>
<dbReference type="Proteomes" id="UP000598271">
    <property type="component" value="Unassembled WGS sequence"/>
</dbReference>
<dbReference type="InterPro" id="IPR050261">
    <property type="entry name" value="FrsA_esterase"/>
</dbReference>
<name>A0A8J3D534_9BACT</name>
<dbReference type="EMBL" id="BMXF01000003">
    <property type="protein sequence ID" value="GHB75271.1"/>
    <property type="molecule type" value="Genomic_DNA"/>
</dbReference>
<feature type="domain" description="Dienelactone hydrolase" evidence="1">
    <location>
        <begin position="68"/>
        <end position="271"/>
    </location>
</feature>
<keyword evidence="3" id="KW-1185">Reference proteome</keyword>
<evidence type="ECO:0000259" key="1">
    <source>
        <dbReference type="Pfam" id="PF01738"/>
    </source>
</evidence>
<dbReference type="PANTHER" id="PTHR22946">
    <property type="entry name" value="DIENELACTONE HYDROLASE DOMAIN-CONTAINING PROTEIN-RELATED"/>
    <property type="match status" value="1"/>
</dbReference>
<comment type="caution">
    <text evidence="2">The sequence shown here is derived from an EMBL/GenBank/DDBJ whole genome shotgun (WGS) entry which is preliminary data.</text>
</comment>
<dbReference type="InterPro" id="IPR002925">
    <property type="entry name" value="Dienelactn_hydro"/>
</dbReference>
<organism evidence="2 3">
    <name type="scientific">Persicitalea jodogahamensis</name>
    <dbReference type="NCBI Taxonomy" id="402147"/>
    <lineage>
        <taxon>Bacteria</taxon>
        <taxon>Pseudomonadati</taxon>
        <taxon>Bacteroidota</taxon>
        <taxon>Cytophagia</taxon>
        <taxon>Cytophagales</taxon>
        <taxon>Spirosomataceae</taxon>
        <taxon>Persicitalea</taxon>
    </lineage>
</organism>
<dbReference type="AlphaFoldDB" id="A0A8J3D534"/>
<sequence length="418" mass="45737">MLLATLFTRASDEVPQTDPFQPYLTEKAPTIVTDLGEEILDSIRLRKVIFHSRDVQTQEGFVPTNIFAAIVRPAKPGTYPGLLVLHGGGGNAEIERAKNWAAQGYVVLTLDIPGVANPEKVPQSSGTWKVVPYGKSRFTATPDLTHSTIFEGVLAAVQGLYLLNAQPDVIQNRIGIVGISWGGYTSTIVSGLASNMVKATFSLYGSGVYDEGSVFIKELNKMSDNDRATWLRYLDAGRRIQSLKTPFFIAAGTNDNWFYPPAVTATLKAMKGPVNHLFAANANHKIPVPGGTNDPRTNQVGWTSMELPYFDYYLKNKGYPFPLITTISAASPKKGNAGITVKFRVKSKTPIQQANVFYSLADSSWTKRVWESVPARAARGGWYYAELPASVIGKALDCYGSVSDDRPITVSSYLVRRN</sequence>
<gene>
    <name evidence="2" type="ORF">GCM10007390_31260</name>
</gene>
<dbReference type="SUPFAM" id="SSF53474">
    <property type="entry name" value="alpha/beta-Hydrolases"/>
    <property type="match status" value="1"/>
</dbReference>
<reference evidence="2 3" key="1">
    <citation type="journal article" date="2014" name="Int. J. Syst. Evol. Microbiol.">
        <title>Complete genome sequence of Corynebacterium casei LMG S-19264T (=DSM 44701T), isolated from a smear-ripened cheese.</title>
        <authorList>
            <consortium name="US DOE Joint Genome Institute (JGI-PGF)"/>
            <person name="Walter F."/>
            <person name="Albersmeier A."/>
            <person name="Kalinowski J."/>
            <person name="Ruckert C."/>
        </authorList>
    </citation>
    <scope>NUCLEOTIDE SEQUENCE [LARGE SCALE GENOMIC DNA]</scope>
    <source>
        <strain evidence="2 3">KCTC 12866</strain>
    </source>
</reference>
<evidence type="ECO:0000313" key="3">
    <source>
        <dbReference type="Proteomes" id="UP000598271"/>
    </source>
</evidence>
<evidence type="ECO:0000313" key="2">
    <source>
        <dbReference type="EMBL" id="GHB75271.1"/>
    </source>
</evidence>
<accession>A0A8J3D534</accession>